<dbReference type="EMBL" id="CABVHW010000006">
    <property type="protein sequence ID" value="VVN98038.1"/>
    <property type="molecule type" value="Genomic_DNA"/>
</dbReference>
<dbReference type="PANTHER" id="PTHR23505">
    <property type="entry name" value="SPINSTER"/>
    <property type="match status" value="1"/>
</dbReference>
<feature type="transmembrane region" description="Helical" evidence="6">
    <location>
        <begin position="185"/>
        <end position="206"/>
    </location>
</feature>
<dbReference type="GO" id="GO:0016020">
    <property type="term" value="C:membrane"/>
    <property type="evidence" value="ECO:0007669"/>
    <property type="project" value="UniProtKB-SubCell"/>
</dbReference>
<evidence type="ECO:0000256" key="5">
    <source>
        <dbReference type="ARBA" id="ARBA00023136"/>
    </source>
</evidence>
<feature type="transmembrane region" description="Helical" evidence="6">
    <location>
        <begin position="157"/>
        <end position="179"/>
    </location>
</feature>
<proteinExistence type="predicted"/>
<dbReference type="InterPro" id="IPR036259">
    <property type="entry name" value="MFS_trans_sf"/>
</dbReference>
<evidence type="ECO:0000256" key="2">
    <source>
        <dbReference type="ARBA" id="ARBA00022448"/>
    </source>
</evidence>
<feature type="transmembrane region" description="Helical" evidence="6">
    <location>
        <begin position="31"/>
        <end position="50"/>
    </location>
</feature>
<dbReference type="CDD" id="cd17328">
    <property type="entry name" value="MFS_spinster_like"/>
    <property type="match status" value="1"/>
</dbReference>
<evidence type="ECO:0000256" key="1">
    <source>
        <dbReference type="ARBA" id="ARBA00004141"/>
    </source>
</evidence>
<evidence type="ECO:0000313" key="9">
    <source>
        <dbReference type="Proteomes" id="UP000381093"/>
    </source>
</evidence>
<comment type="subcellular location">
    <subcellularLocation>
        <location evidence="1">Membrane</location>
        <topology evidence="1">Multi-pass membrane protein</topology>
    </subcellularLocation>
</comment>
<dbReference type="Gene3D" id="1.20.1250.20">
    <property type="entry name" value="MFS general substrate transporter like domains"/>
    <property type="match status" value="1"/>
</dbReference>
<protein>
    <submittedName>
        <fullName evidence="8">Sialic acid transporter</fullName>
    </submittedName>
</protein>
<sequence>MGHANFDASTAKIAKQGLLVPDARSMTASHLMLFFLSMAYFLAYFDRMLMAVVGEMVKGEFALTDGQLSLLTGASFIVIYGIFNVVSGWFVDRYSRKRIVIVALVVWSGVTMLCGMAQSYIQLAIARAGVGIGESPIVPAAMSAVRDMYPPQRRPMAVALFYTGGMVGILGCFVLGTWAATEFGWRAAFVLAGPPGLVLTLLIAFFGREPEREPSTPIVTSKGALSSSSYGLVLRNRPLMWLLIAGAPATATNLGIAAWLPNFFMRSHGLTVQEVGMYFGPALSAGMIFGMLLGGWIGNRIARHSVVGLIWMCAASMLVIIPLFMCIFWLPSLELALFATFVGTAMSVVYSPCFTVSWQTVCHSRAQGSAAGFSGLINSLIGGGLYVFVVGFLSDHWSSVGTDSLRYALTAATLVFCSISVVLFVYAARLVSTTKVRPGEV</sequence>
<dbReference type="PANTHER" id="PTHR23505:SF79">
    <property type="entry name" value="PROTEIN SPINSTER"/>
    <property type="match status" value="1"/>
</dbReference>
<reference evidence="8 9" key="1">
    <citation type="submission" date="2019-09" db="EMBL/GenBank/DDBJ databases">
        <authorList>
            <person name="Chandra G."/>
            <person name="Truman W A."/>
        </authorList>
    </citation>
    <scope>NUCLEOTIDE SEQUENCE [LARGE SCALE GENOMIC DNA]</scope>
    <source>
        <strain evidence="8">PS710</strain>
    </source>
</reference>
<dbReference type="RefSeq" id="WP_150764724.1">
    <property type="nucleotide sequence ID" value="NZ_CABVHW010000006.1"/>
</dbReference>
<feature type="transmembrane region" description="Helical" evidence="6">
    <location>
        <begin position="309"/>
        <end position="330"/>
    </location>
</feature>
<dbReference type="SUPFAM" id="SSF103473">
    <property type="entry name" value="MFS general substrate transporter"/>
    <property type="match status" value="1"/>
</dbReference>
<organism evidence="8 9">
    <name type="scientific">Pseudomonas fluorescens</name>
    <dbReference type="NCBI Taxonomy" id="294"/>
    <lineage>
        <taxon>Bacteria</taxon>
        <taxon>Pseudomonadati</taxon>
        <taxon>Pseudomonadota</taxon>
        <taxon>Gammaproteobacteria</taxon>
        <taxon>Pseudomonadales</taxon>
        <taxon>Pseudomonadaceae</taxon>
        <taxon>Pseudomonas</taxon>
    </lineage>
</organism>
<feature type="transmembrane region" description="Helical" evidence="6">
    <location>
        <begin position="405"/>
        <end position="428"/>
    </location>
</feature>
<dbReference type="Proteomes" id="UP000381093">
    <property type="component" value="Unassembled WGS sequence"/>
</dbReference>
<dbReference type="InterPro" id="IPR044770">
    <property type="entry name" value="MFS_spinster-like"/>
</dbReference>
<evidence type="ECO:0000256" key="4">
    <source>
        <dbReference type="ARBA" id="ARBA00022989"/>
    </source>
</evidence>
<evidence type="ECO:0000313" key="8">
    <source>
        <dbReference type="EMBL" id="VVN98038.1"/>
    </source>
</evidence>
<name>A0A5E7C0H8_PSEFL</name>
<feature type="transmembrane region" description="Helical" evidence="6">
    <location>
        <begin position="124"/>
        <end position="145"/>
    </location>
</feature>
<feature type="transmembrane region" description="Helical" evidence="6">
    <location>
        <begin position="98"/>
        <end position="118"/>
    </location>
</feature>
<feature type="transmembrane region" description="Helical" evidence="6">
    <location>
        <begin position="370"/>
        <end position="393"/>
    </location>
</feature>
<dbReference type="InterPro" id="IPR011701">
    <property type="entry name" value="MFS"/>
</dbReference>
<feature type="transmembrane region" description="Helical" evidence="6">
    <location>
        <begin position="239"/>
        <end position="260"/>
    </location>
</feature>
<dbReference type="InterPro" id="IPR020846">
    <property type="entry name" value="MFS_dom"/>
</dbReference>
<dbReference type="AlphaFoldDB" id="A0A5E7C0H8"/>
<keyword evidence="4 6" id="KW-1133">Transmembrane helix</keyword>
<dbReference type="PROSITE" id="PS50850">
    <property type="entry name" value="MFS"/>
    <property type="match status" value="1"/>
</dbReference>
<feature type="domain" description="Major facilitator superfamily (MFS) profile" evidence="7">
    <location>
        <begin position="32"/>
        <end position="435"/>
    </location>
</feature>
<feature type="transmembrane region" description="Helical" evidence="6">
    <location>
        <begin position="275"/>
        <end position="297"/>
    </location>
</feature>
<evidence type="ECO:0000256" key="6">
    <source>
        <dbReference type="SAM" id="Phobius"/>
    </source>
</evidence>
<keyword evidence="5 6" id="KW-0472">Membrane</keyword>
<evidence type="ECO:0000259" key="7">
    <source>
        <dbReference type="PROSITE" id="PS50850"/>
    </source>
</evidence>
<feature type="transmembrane region" description="Helical" evidence="6">
    <location>
        <begin position="336"/>
        <end position="358"/>
    </location>
</feature>
<feature type="transmembrane region" description="Helical" evidence="6">
    <location>
        <begin position="70"/>
        <end position="91"/>
    </location>
</feature>
<keyword evidence="2" id="KW-0813">Transport</keyword>
<accession>A0A5E7C0H8</accession>
<evidence type="ECO:0000256" key="3">
    <source>
        <dbReference type="ARBA" id="ARBA00022692"/>
    </source>
</evidence>
<keyword evidence="3 6" id="KW-0812">Transmembrane</keyword>
<gene>
    <name evidence="8" type="primary">nanT_5</name>
    <name evidence="8" type="ORF">PS710_02427</name>
</gene>
<dbReference type="GO" id="GO:0022857">
    <property type="term" value="F:transmembrane transporter activity"/>
    <property type="evidence" value="ECO:0007669"/>
    <property type="project" value="InterPro"/>
</dbReference>
<dbReference type="Pfam" id="PF07690">
    <property type="entry name" value="MFS_1"/>
    <property type="match status" value="1"/>
</dbReference>